<sequence length="125" mass="13353">RALAEALLAQLLPLDAERRLEIVAQAQLGVLALTDHSLRPAAQRLHDGVDRACRAAIGILDDTGGLHAARQPAFEATRLRALLDGIAMQGLWRGDAAAPADALTTLSRHLDELALPPPSPEHRRA</sequence>
<name>A0A147EDZ9_9MICO</name>
<feature type="domain" description="BetI-type transcriptional repressor C-terminal" evidence="1">
    <location>
        <begin position="2"/>
        <end position="113"/>
    </location>
</feature>
<dbReference type="InterPro" id="IPR036271">
    <property type="entry name" value="Tet_transcr_reg_TetR-rel_C_sf"/>
</dbReference>
<reference evidence="2 3" key="1">
    <citation type="journal article" date="2016" name="Front. Microbiol.">
        <title>Genomic Resource of Rice Seed Associated Bacteria.</title>
        <authorList>
            <person name="Midha S."/>
            <person name="Bansal K."/>
            <person name="Sharma S."/>
            <person name="Kumar N."/>
            <person name="Patil P.P."/>
            <person name="Chaudhry V."/>
            <person name="Patil P.B."/>
        </authorList>
    </citation>
    <scope>NUCLEOTIDE SEQUENCE [LARGE SCALE GENOMIC DNA]</scope>
    <source>
        <strain evidence="2 3">NS354</strain>
    </source>
</reference>
<proteinExistence type="predicted"/>
<dbReference type="Pfam" id="PF13977">
    <property type="entry name" value="TetR_C_6"/>
    <property type="match status" value="1"/>
</dbReference>
<evidence type="ECO:0000313" key="3">
    <source>
        <dbReference type="Proteomes" id="UP000070810"/>
    </source>
</evidence>
<dbReference type="SUPFAM" id="SSF48498">
    <property type="entry name" value="Tetracyclin repressor-like, C-terminal domain"/>
    <property type="match status" value="1"/>
</dbReference>
<dbReference type="AlphaFoldDB" id="A0A147EDZ9"/>
<dbReference type="RefSeq" id="WP_193750769.1">
    <property type="nucleotide sequence ID" value="NZ_LDRK01000095.1"/>
</dbReference>
<dbReference type="InterPro" id="IPR039538">
    <property type="entry name" value="BetI_C"/>
</dbReference>
<dbReference type="EMBL" id="LDRK01000095">
    <property type="protein sequence ID" value="KTR82627.1"/>
    <property type="molecule type" value="Genomic_DNA"/>
</dbReference>
<evidence type="ECO:0000259" key="1">
    <source>
        <dbReference type="Pfam" id="PF13977"/>
    </source>
</evidence>
<dbReference type="Proteomes" id="UP000070810">
    <property type="component" value="Unassembled WGS sequence"/>
</dbReference>
<feature type="non-terminal residue" evidence="2">
    <location>
        <position position="1"/>
    </location>
</feature>
<dbReference type="Gene3D" id="1.10.357.10">
    <property type="entry name" value="Tetracycline Repressor, domain 2"/>
    <property type="match status" value="1"/>
</dbReference>
<organism evidence="2 3">
    <name type="scientific">Leucobacter chromiiresistens</name>
    <dbReference type="NCBI Taxonomy" id="1079994"/>
    <lineage>
        <taxon>Bacteria</taxon>
        <taxon>Bacillati</taxon>
        <taxon>Actinomycetota</taxon>
        <taxon>Actinomycetes</taxon>
        <taxon>Micrococcales</taxon>
        <taxon>Microbacteriaceae</taxon>
        <taxon>Leucobacter</taxon>
    </lineage>
</organism>
<accession>A0A147EDZ9</accession>
<gene>
    <name evidence="2" type="ORF">NS354_11190</name>
</gene>
<keyword evidence="3" id="KW-1185">Reference proteome</keyword>
<protein>
    <submittedName>
        <fullName evidence="2">TetR family transcriptional regulator</fullName>
    </submittedName>
</protein>
<evidence type="ECO:0000313" key="2">
    <source>
        <dbReference type="EMBL" id="KTR82627.1"/>
    </source>
</evidence>
<comment type="caution">
    <text evidence="2">The sequence shown here is derived from an EMBL/GenBank/DDBJ whole genome shotgun (WGS) entry which is preliminary data.</text>
</comment>